<evidence type="ECO:0000259" key="3">
    <source>
        <dbReference type="Pfam" id="PF10099"/>
    </source>
</evidence>
<keyword evidence="1" id="KW-0175">Coiled coil</keyword>
<feature type="transmembrane region" description="Helical" evidence="2">
    <location>
        <begin position="92"/>
        <end position="112"/>
    </location>
</feature>
<keyword evidence="2" id="KW-0472">Membrane</keyword>
<proteinExistence type="predicted"/>
<dbReference type="Proteomes" id="UP000264330">
    <property type="component" value="Unassembled WGS sequence"/>
</dbReference>
<dbReference type="PANTHER" id="PTHR37461:SF1">
    <property type="entry name" value="ANTI-SIGMA-K FACTOR RSKA"/>
    <property type="match status" value="1"/>
</dbReference>
<dbReference type="InterPro" id="IPR018764">
    <property type="entry name" value="RskA_C"/>
</dbReference>
<dbReference type="AlphaFoldDB" id="A0A3D5IZ49"/>
<keyword evidence="2" id="KW-0812">Transmembrane</keyword>
<feature type="coiled-coil region" evidence="1">
    <location>
        <begin position="115"/>
        <end position="156"/>
    </location>
</feature>
<dbReference type="PANTHER" id="PTHR37461">
    <property type="entry name" value="ANTI-SIGMA-K FACTOR RSKA"/>
    <property type="match status" value="1"/>
</dbReference>
<protein>
    <submittedName>
        <fullName evidence="4">Anti-sigma factor</fullName>
    </submittedName>
</protein>
<evidence type="ECO:0000313" key="4">
    <source>
        <dbReference type="EMBL" id="HCV80310.1"/>
    </source>
</evidence>
<dbReference type="RefSeq" id="WP_272957032.1">
    <property type="nucleotide sequence ID" value="NZ_CAJXAW010000022.1"/>
</dbReference>
<comment type="caution">
    <text evidence="4">The sequence shown here is derived from an EMBL/GenBank/DDBJ whole genome shotgun (WGS) entry which is preliminary data.</text>
</comment>
<organism evidence="4 5">
    <name type="scientific">Zunongwangia profunda</name>
    <dbReference type="NCBI Taxonomy" id="398743"/>
    <lineage>
        <taxon>Bacteria</taxon>
        <taxon>Pseudomonadati</taxon>
        <taxon>Bacteroidota</taxon>
        <taxon>Flavobacteriia</taxon>
        <taxon>Flavobacteriales</taxon>
        <taxon>Flavobacteriaceae</taxon>
        <taxon>Zunongwangia</taxon>
    </lineage>
</organism>
<accession>A0A3D5IZ49</accession>
<feature type="domain" description="Anti-sigma K factor RskA C-terminal" evidence="3">
    <location>
        <begin position="99"/>
        <end position="255"/>
    </location>
</feature>
<dbReference type="GO" id="GO:0005886">
    <property type="term" value="C:plasma membrane"/>
    <property type="evidence" value="ECO:0007669"/>
    <property type="project" value="InterPro"/>
</dbReference>
<sequence>MAKIEDYISSGILELYVYGALSEAESPEVTSMLKEYAEVEKEVEEIEAALQKLAIGVAPYNPEALLASLKSKLTPRNSVRSIAPKSTRRAKWVTYMGWAASLVLLIGLFFLFQQNSALRRSLTEAETKNSIIEQQIADIRADAENTKQILAALRDQNISRIPLQGQDVAPGAYATVYWNDNDDTAYIDALGLPEPPRGMVYQVWSLTMQPLTPTSIGLLEDFDEAGSKIFKLANTNESEAFGITLEPEGGSQSPTMEQLYVLGTVAAP</sequence>
<name>A0A3D5IZ49_9FLAO</name>
<gene>
    <name evidence="4" type="ORF">DGQ38_04605</name>
</gene>
<evidence type="ECO:0000256" key="2">
    <source>
        <dbReference type="SAM" id="Phobius"/>
    </source>
</evidence>
<dbReference type="EMBL" id="DPMF01000098">
    <property type="protein sequence ID" value="HCV80310.1"/>
    <property type="molecule type" value="Genomic_DNA"/>
</dbReference>
<dbReference type="Pfam" id="PF10099">
    <property type="entry name" value="RskA_C"/>
    <property type="match status" value="1"/>
</dbReference>
<dbReference type="GO" id="GO:0006417">
    <property type="term" value="P:regulation of translation"/>
    <property type="evidence" value="ECO:0007669"/>
    <property type="project" value="TreeGrafter"/>
</dbReference>
<evidence type="ECO:0000256" key="1">
    <source>
        <dbReference type="SAM" id="Coils"/>
    </source>
</evidence>
<keyword evidence="2" id="KW-1133">Transmembrane helix</keyword>
<evidence type="ECO:0000313" key="5">
    <source>
        <dbReference type="Proteomes" id="UP000264330"/>
    </source>
</evidence>
<dbReference type="InterPro" id="IPR051474">
    <property type="entry name" value="Anti-sigma-K/W_factor"/>
</dbReference>
<dbReference type="GO" id="GO:0016989">
    <property type="term" value="F:sigma factor antagonist activity"/>
    <property type="evidence" value="ECO:0007669"/>
    <property type="project" value="TreeGrafter"/>
</dbReference>
<reference evidence="4 5" key="1">
    <citation type="journal article" date="2018" name="Nat. Biotechnol.">
        <title>A standardized bacterial taxonomy based on genome phylogeny substantially revises the tree of life.</title>
        <authorList>
            <person name="Parks D.H."/>
            <person name="Chuvochina M."/>
            <person name="Waite D.W."/>
            <person name="Rinke C."/>
            <person name="Skarshewski A."/>
            <person name="Chaumeil P.A."/>
            <person name="Hugenholtz P."/>
        </authorList>
    </citation>
    <scope>NUCLEOTIDE SEQUENCE [LARGE SCALE GENOMIC DNA]</scope>
    <source>
        <strain evidence="4">UBA9359</strain>
    </source>
</reference>
<feature type="coiled-coil region" evidence="1">
    <location>
        <begin position="29"/>
        <end position="56"/>
    </location>
</feature>